<feature type="non-terminal residue" evidence="2">
    <location>
        <position position="55"/>
    </location>
</feature>
<dbReference type="Proteomes" id="UP000324800">
    <property type="component" value="Unassembled WGS sequence"/>
</dbReference>
<reference evidence="2 3" key="1">
    <citation type="submission" date="2019-03" db="EMBL/GenBank/DDBJ databases">
        <title>Single cell metagenomics reveals metabolic interactions within the superorganism composed of flagellate Streblomastix strix and complex community of Bacteroidetes bacteria on its surface.</title>
        <authorList>
            <person name="Treitli S.C."/>
            <person name="Kolisko M."/>
            <person name="Husnik F."/>
            <person name="Keeling P."/>
            <person name="Hampl V."/>
        </authorList>
    </citation>
    <scope>NUCLEOTIDE SEQUENCE [LARGE SCALE GENOMIC DNA]</scope>
    <source>
        <strain evidence="2">ST1C</strain>
    </source>
</reference>
<proteinExistence type="predicted"/>
<dbReference type="AlphaFoldDB" id="A0A5J4V845"/>
<sequence length="55" mass="6337">MMEVDFVVLNLVLQIMNLIQIEFLAMFLKSVLVAKVFREVTDDLREGDLSDAYIS</sequence>
<keyword evidence="1" id="KW-0472">Membrane</keyword>
<name>A0A5J4V845_9EUKA</name>
<evidence type="ECO:0000313" key="3">
    <source>
        <dbReference type="Proteomes" id="UP000324800"/>
    </source>
</evidence>
<evidence type="ECO:0000256" key="1">
    <source>
        <dbReference type="SAM" id="Phobius"/>
    </source>
</evidence>
<keyword evidence="1" id="KW-0812">Transmembrane</keyword>
<keyword evidence="1" id="KW-1133">Transmembrane helix</keyword>
<evidence type="ECO:0000313" key="2">
    <source>
        <dbReference type="EMBL" id="KAA6378515.1"/>
    </source>
</evidence>
<dbReference type="EMBL" id="SNRW01009090">
    <property type="protein sequence ID" value="KAA6378515.1"/>
    <property type="molecule type" value="Genomic_DNA"/>
</dbReference>
<comment type="caution">
    <text evidence="2">The sequence shown here is derived from an EMBL/GenBank/DDBJ whole genome shotgun (WGS) entry which is preliminary data.</text>
</comment>
<feature type="transmembrane region" description="Helical" evidence="1">
    <location>
        <begin position="6"/>
        <end position="28"/>
    </location>
</feature>
<gene>
    <name evidence="2" type="ORF">EZS28_025958</name>
</gene>
<organism evidence="2 3">
    <name type="scientific">Streblomastix strix</name>
    <dbReference type="NCBI Taxonomy" id="222440"/>
    <lineage>
        <taxon>Eukaryota</taxon>
        <taxon>Metamonada</taxon>
        <taxon>Preaxostyla</taxon>
        <taxon>Oxymonadida</taxon>
        <taxon>Streblomastigidae</taxon>
        <taxon>Streblomastix</taxon>
    </lineage>
</organism>
<accession>A0A5J4V845</accession>
<protein>
    <submittedName>
        <fullName evidence="2">Uncharacterized protein</fullName>
    </submittedName>
</protein>